<dbReference type="EMBL" id="JAKROA010000003">
    <property type="protein sequence ID" value="KAL5108403.1"/>
    <property type="molecule type" value="Genomic_DNA"/>
</dbReference>
<accession>A0ABR4QFR4</accession>
<reference evidence="2 3" key="1">
    <citation type="journal article" date="2022" name="Front. Cell. Infect. Microbiol.">
        <title>The Genomes of Two Strains of Taenia crassiceps the Animal Model for the Study of Human Cysticercosis.</title>
        <authorList>
            <person name="Bobes R.J."/>
            <person name="Estrada K."/>
            <person name="Rios-Valencia D.G."/>
            <person name="Calderon-Gallegos A."/>
            <person name="de la Torre P."/>
            <person name="Carrero J.C."/>
            <person name="Sanchez-Flores A."/>
            <person name="Laclette J.P."/>
        </authorList>
    </citation>
    <scope>NUCLEOTIDE SEQUENCE [LARGE SCALE GENOMIC DNA]</scope>
    <source>
        <strain evidence="2">WFUcys</strain>
    </source>
</reference>
<evidence type="ECO:0000313" key="3">
    <source>
        <dbReference type="Proteomes" id="UP001651158"/>
    </source>
</evidence>
<organism evidence="2 3">
    <name type="scientific">Taenia crassiceps</name>
    <dbReference type="NCBI Taxonomy" id="6207"/>
    <lineage>
        <taxon>Eukaryota</taxon>
        <taxon>Metazoa</taxon>
        <taxon>Spiralia</taxon>
        <taxon>Lophotrochozoa</taxon>
        <taxon>Platyhelminthes</taxon>
        <taxon>Cestoda</taxon>
        <taxon>Eucestoda</taxon>
        <taxon>Cyclophyllidea</taxon>
        <taxon>Taeniidae</taxon>
        <taxon>Taenia</taxon>
    </lineage>
</organism>
<evidence type="ECO:0000313" key="2">
    <source>
        <dbReference type="EMBL" id="KAL5108403.1"/>
    </source>
</evidence>
<evidence type="ECO:0000256" key="1">
    <source>
        <dbReference type="SAM" id="MobiDB-lite"/>
    </source>
</evidence>
<gene>
    <name evidence="2" type="ORF">TcWFU_000842</name>
</gene>
<comment type="caution">
    <text evidence="2">The sequence shown here is derived from an EMBL/GenBank/DDBJ whole genome shotgun (WGS) entry which is preliminary data.</text>
</comment>
<keyword evidence="3" id="KW-1185">Reference proteome</keyword>
<protein>
    <submittedName>
        <fullName evidence="2">Uncharacterized protein</fullName>
    </submittedName>
</protein>
<feature type="compositionally biased region" description="Polar residues" evidence="1">
    <location>
        <begin position="458"/>
        <end position="477"/>
    </location>
</feature>
<proteinExistence type="predicted"/>
<dbReference type="Proteomes" id="UP001651158">
    <property type="component" value="Unassembled WGS sequence"/>
</dbReference>
<name>A0ABR4QFR4_9CEST</name>
<feature type="region of interest" description="Disordered" evidence="1">
    <location>
        <begin position="435"/>
        <end position="479"/>
    </location>
</feature>
<sequence>MPDFINPKTEFWILTFCCDLHRFDGDMATITGCCFPEMNEAATEAMKATVEGLLQALEKDAKSVPLNHDLCFYPCCSVELISIIGKSVVPNGNGKEDFPATAWKDYDDTIDGETLEVVIPAHATSLICRLAKYLNETDSTDPIIIMPSSPKNGGHLLFLPDHPSFLCSWDGVDCGFGLYFLPDYNNFIVVQGRNSMGPHITIYYPPRSGLLAITPTTEVASVQNLTIVQPKNLSMPLLELPLPDLPSAPMNCDDLIALVMTLRESLADPRAGMPNGNPWVLPASLIPSDFPIKYDVRSGVPAYWNPMDATSRKVDWAITSKGTKQLSSLMGSVSLPTISNGQGTQPQQAICQPRLLTLMPAVENGNGQPTSQLLEVPAIGSAAQVSAVLDGPTEADLLCEQMDEDGENIPSKCPSPTSSRFRIIRLPESERATNWGLYPDPVEDECADPASTLAPNGVPSSLQNGSGQTPRNQTQNPKPAVIRRQSMQYSDLMHQQRLLSPIAEGKKETLVQQRSVRRTESERVLKPLENIERAPYMPPGPGLMQTGKPVCPVPGLSPDTIFAFLSTFMLLEETRHQINSTAHCSSPRFSEPAECFSNSPTQASHIWQCPFSPPSSSSSFTEA</sequence>